<dbReference type="GO" id="GO:0016491">
    <property type="term" value="F:oxidoreductase activity"/>
    <property type="evidence" value="ECO:0007669"/>
    <property type="project" value="InterPro"/>
</dbReference>
<evidence type="ECO:0000313" key="3">
    <source>
        <dbReference type="Proteomes" id="UP000011083"/>
    </source>
</evidence>
<dbReference type="GO" id="GO:0008270">
    <property type="term" value="F:zinc ion binding"/>
    <property type="evidence" value="ECO:0007669"/>
    <property type="project" value="InterPro"/>
</dbReference>
<dbReference type="GO" id="GO:0005739">
    <property type="term" value="C:mitochondrion"/>
    <property type="evidence" value="ECO:0007669"/>
    <property type="project" value="TreeGrafter"/>
</dbReference>
<evidence type="ECO:0000259" key="1">
    <source>
        <dbReference type="SMART" id="SM00829"/>
    </source>
</evidence>
<evidence type="ECO:0000313" key="2">
    <source>
        <dbReference type="EMBL" id="ELR18548.1"/>
    </source>
</evidence>
<name>L8H1A9_ACACF</name>
<dbReference type="InterPro" id="IPR013154">
    <property type="entry name" value="ADH-like_N"/>
</dbReference>
<feature type="domain" description="Enoyl reductase (ER)" evidence="1">
    <location>
        <begin position="12"/>
        <end position="323"/>
    </location>
</feature>
<dbReference type="GeneID" id="14919362"/>
<dbReference type="Gene3D" id="3.40.50.720">
    <property type="entry name" value="NAD(P)-binding Rossmann-like Domain"/>
    <property type="match status" value="1"/>
</dbReference>
<keyword evidence="3" id="KW-1185">Reference proteome</keyword>
<dbReference type="STRING" id="1257118.L8H1A9"/>
<organism evidence="2 3">
    <name type="scientific">Acanthamoeba castellanii (strain ATCC 30010 / Neff)</name>
    <dbReference type="NCBI Taxonomy" id="1257118"/>
    <lineage>
        <taxon>Eukaryota</taxon>
        <taxon>Amoebozoa</taxon>
        <taxon>Discosea</taxon>
        <taxon>Longamoebia</taxon>
        <taxon>Centramoebida</taxon>
        <taxon>Acanthamoebidae</taxon>
        <taxon>Acanthamoeba</taxon>
    </lineage>
</organism>
<dbReference type="PANTHER" id="PTHR43677">
    <property type="entry name" value="SHORT-CHAIN DEHYDROGENASE/REDUCTASE"/>
    <property type="match status" value="1"/>
</dbReference>
<dbReference type="PROSITE" id="PS01162">
    <property type="entry name" value="QOR_ZETA_CRYSTAL"/>
    <property type="match status" value="1"/>
</dbReference>
<dbReference type="InterPro" id="IPR011032">
    <property type="entry name" value="GroES-like_sf"/>
</dbReference>
<dbReference type="InterPro" id="IPR051397">
    <property type="entry name" value="Zn-ADH-like_protein"/>
</dbReference>
<accession>L8H1A9</accession>
<dbReference type="SUPFAM" id="SSF50129">
    <property type="entry name" value="GroES-like"/>
    <property type="match status" value="1"/>
</dbReference>
<dbReference type="SUPFAM" id="SSF51735">
    <property type="entry name" value="NAD(P)-binding Rossmann-fold domains"/>
    <property type="match status" value="1"/>
</dbReference>
<dbReference type="VEuPathDB" id="AmoebaDB:ACA1_154540"/>
<dbReference type="InterPro" id="IPR020843">
    <property type="entry name" value="ER"/>
</dbReference>
<protein>
    <submittedName>
        <fullName evidence="2">Alcohol dehydrogenase, zinccontaining, putative</fullName>
    </submittedName>
</protein>
<dbReference type="Proteomes" id="UP000011083">
    <property type="component" value="Unassembled WGS sequence"/>
</dbReference>
<dbReference type="OrthoDB" id="15822at2759"/>
<reference evidence="2 3" key="1">
    <citation type="journal article" date="2013" name="Genome Biol.">
        <title>Genome of Acanthamoeba castellanii highlights extensive lateral gene transfer and early evolution of tyrosine kinase signaling.</title>
        <authorList>
            <person name="Clarke M."/>
            <person name="Lohan A.J."/>
            <person name="Liu B."/>
            <person name="Lagkouvardos I."/>
            <person name="Roy S."/>
            <person name="Zafar N."/>
            <person name="Bertelli C."/>
            <person name="Schilde C."/>
            <person name="Kianianmomeni A."/>
            <person name="Burglin T.R."/>
            <person name="Frech C."/>
            <person name="Turcotte B."/>
            <person name="Kopec K.O."/>
            <person name="Synnott J.M."/>
            <person name="Choo C."/>
            <person name="Paponov I."/>
            <person name="Finkler A."/>
            <person name="Soon Heng Tan C."/>
            <person name="Hutchins A.P."/>
            <person name="Weinmeier T."/>
            <person name="Rattei T."/>
            <person name="Chu J.S."/>
            <person name="Gimenez G."/>
            <person name="Irimia M."/>
            <person name="Rigden D.J."/>
            <person name="Fitzpatrick D.A."/>
            <person name="Lorenzo-Morales J."/>
            <person name="Bateman A."/>
            <person name="Chiu C.H."/>
            <person name="Tang P."/>
            <person name="Hegemann P."/>
            <person name="Fromm H."/>
            <person name="Raoult D."/>
            <person name="Greub G."/>
            <person name="Miranda-Saavedra D."/>
            <person name="Chen N."/>
            <person name="Nash P."/>
            <person name="Ginger M.L."/>
            <person name="Horn M."/>
            <person name="Schaap P."/>
            <person name="Caler L."/>
            <person name="Loftus B."/>
        </authorList>
    </citation>
    <scope>NUCLEOTIDE SEQUENCE [LARGE SCALE GENOMIC DNA]</scope>
    <source>
        <strain evidence="2 3">Neff</strain>
    </source>
</reference>
<dbReference type="SMART" id="SM00829">
    <property type="entry name" value="PKS_ER"/>
    <property type="match status" value="1"/>
</dbReference>
<gene>
    <name evidence="2" type="ORF">ACA1_154540</name>
</gene>
<dbReference type="RefSeq" id="XP_004340587.1">
    <property type="nucleotide sequence ID" value="XM_004340539.1"/>
</dbReference>
<dbReference type="AlphaFoldDB" id="L8H1A9"/>
<dbReference type="Pfam" id="PF00107">
    <property type="entry name" value="ADH_zinc_N"/>
    <property type="match status" value="1"/>
</dbReference>
<dbReference type="KEGG" id="acan:ACA1_154540"/>
<sequence>MQAVVVDHWLKGPEEIKVSVAAVPEPGDGEVLVDVAYAGANFYDILMVQGKYQFRPTFPFIPGTEFSGVIGKLGSGVSGWKVGQEVYGMTMLGAYAEKVVVPANKIRPVPKGMSLVDAAGFSMTYPTSYCALVYRANLLKGETLLVHAAAGGVGVAAVQIGKALGARVIGTVGSAEKVEVAKKGGCDEVINYKDEDFVEKVKELTDGRGADVIYDPVGGEVFDKSTKVIAWGGRLLVVGFAGGKIPSVQTNRVLLKNCSIVGVFWGSYEIHQPHKIEETFQALTEMYAKGHLKPVTCAVYPLVELPQALKHIGSRQSYGKVIVQTSSNRGTTAKL</sequence>
<dbReference type="InterPro" id="IPR002364">
    <property type="entry name" value="Quin_OxRdtase/zeta-crystal_CS"/>
</dbReference>
<dbReference type="Gene3D" id="3.90.180.10">
    <property type="entry name" value="Medium-chain alcohol dehydrogenases, catalytic domain"/>
    <property type="match status" value="1"/>
</dbReference>
<proteinExistence type="predicted"/>
<dbReference type="InterPro" id="IPR013149">
    <property type="entry name" value="ADH-like_C"/>
</dbReference>
<dbReference type="InterPro" id="IPR036291">
    <property type="entry name" value="NAD(P)-bd_dom_sf"/>
</dbReference>
<dbReference type="PANTHER" id="PTHR43677:SF4">
    <property type="entry name" value="QUINONE OXIDOREDUCTASE-LIKE PROTEIN 2"/>
    <property type="match status" value="1"/>
</dbReference>
<dbReference type="CDD" id="cd08241">
    <property type="entry name" value="QOR1"/>
    <property type="match status" value="1"/>
</dbReference>
<dbReference type="Pfam" id="PF08240">
    <property type="entry name" value="ADH_N"/>
    <property type="match status" value="1"/>
</dbReference>
<dbReference type="OMA" id="CDIRGVF"/>
<dbReference type="EMBL" id="KB007951">
    <property type="protein sequence ID" value="ELR18548.1"/>
    <property type="molecule type" value="Genomic_DNA"/>
</dbReference>